<name>A0A0X8JFF1_ACTRD</name>
<evidence type="ECO:0000256" key="5">
    <source>
        <dbReference type="ARBA" id="ARBA00023136"/>
    </source>
</evidence>
<evidence type="ECO:0000256" key="3">
    <source>
        <dbReference type="ARBA" id="ARBA00022692"/>
    </source>
</evidence>
<accession>A0A0X8JFF1</accession>
<dbReference type="Proteomes" id="UP000065220">
    <property type="component" value="Chromosome"/>
</dbReference>
<keyword evidence="3 6" id="KW-0812">Transmembrane</keyword>
<protein>
    <recommendedName>
        <fullName evidence="9">Lysine transporter LysE</fullName>
    </recommendedName>
</protein>
<evidence type="ECO:0000256" key="1">
    <source>
        <dbReference type="ARBA" id="ARBA00004651"/>
    </source>
</evidence>
<keyword evidence="8" id="KW-1185">Reference proteome</keyword>
<evidence type="ECO:0000256" key="4">
    <source>
        <dbReference type="ARBA" id="ARBA00022989"/>
    </source>
</evidence>
<proteinExistence type="predicted"/>
<sequence>MTLLHALVGFALVVGVLTLVPGIDTALVLRSALTRSRGNALATVLGVSTGIVVWGAAAGVGATAVLAASRTAYRLLTLAGALYLMGMGATMLWRSWPGRAQAAEPERAGGTSHDAVVEAGALAAEGAPADSAWRGWWTGALTNLLNPKVCVFFLATIPQFMVTGVPPLAMGVLLALVHAALCTAWLGLIALGAGWAGPRPGSSAVVRWTDRVTGGVLLAFGGRLALQARA</sequence>
<evidence type="ECO:0000256" key="6">
    <source>
        <dbReference type="SAM" id="Phobius"/>
    </source>
</evidence>
<comment type="subcellular location">
    <subcellularLocation>
        <location evidence="1">Cell membrane</location>
        <topology evidence="1">Multi-pass membrane protein</topology>
    </subcellularLocation>
</comment>
<keyword evidence="5 6" id="KW-0472">Membrane</keyword>
<dbReference type="EMBL" id="CP014228">
    <property type="protein sequence ID" value="AMD87840.1"/>
    <property type="molecule type" value="Genomic_DNA"/>
</dbReference>
<organism evidence="7 8">
    <name type="scientific">Actinomyces radicidentis</name>
    <dbReference type="NCBI Taxonomy" id="111015"/>
    <lineage>
        <taxon>Bacteria</taxon>
        <taxon>Bacillati</taxon>
        <taxon>Actinomycetota</taxon>
        <taxon>Actinomycetes</taxon>
        <taxon>Actinomycetales</taxon>
        <taxon>Actinomycetaceae</taxon>
        <taxon>Actinomyces</taxon>
    </lineage>
</organism>
<dbReference type="Pfam" id="PF01810">
    <property type="entry name" value="LysE"/>
    <property type="match status" value="1"/>
</dbReference>
<dbReference type="AlphaFoldDB" id="A0A0X8JFF1"/>
<evidence type="ECO:0000256" key="2">
    <source>
        <dbReference type="ARBA" id="ARBA00022475"/>
    </source>
</evidence>
<evidence type="ECO:0000313" key="8">
    <source>
        <dbReference type="Proteomes" id="UP000065220"/>
    </source>
</evidence>
<dbReference type="PANTHER" id="PTHR30086:SF20">
    <property type="entry name" value="ARGININE EXPORTER PROTEIN ARGO-RELATED"/>
    <property type="match status" value="1"/>
</dbReference>
<dbReference type="PANTHER" id="PTHR30086">
    <property type="entry name" value="ARGININE EXPORTER PROTEIN ARGO"/>
    <property type="match status" value="1"/>
</dbReference>
<feature type="transmembrane region" description="Helical" evidence="6">
    <location>
        <begin position="168"/>
        <end position="196"/>
    </location>
</feature>
<dbReference type="GO" id="GO:0015171">
    <property type="term" value="F:amino acid transmembrane transporter activity"/>
    <property type="evidence" value="ECO:0007669"/>
    <property type="project" value="TreeGrafter"/>
</dbReference>
<dbReference type="KEGG" id="ard:AXF14_09930"/>
<gene>
    <name evidence="7" type="ORF">AXF14_09930</name>
</gene>
<dbReference type="GO" id="GO:0005886">
    <property type="term" value="C:plasma membrane"/>
    <property type="evidence" value="ECO:0007669"/>
    <property type="project" value="UniProtKB-SubCell"/>
</dbReference>
<feature type="transmembrane region" description="Helical" evidence="6">
    <location>
        <begin position="41"/>
        <end position="66"/>
    </location>
</feature>
<feature type="transmembrane region" description="Helical" evidence="6">
    <location>
        <begin position="72"/>
        <end position="93"/>
    </location>
</feature>
<feature type="transmembrane region" description="Helical" evidence="6">
    <location>
        <begin position="6"/>
        <end position="29"/>
    </location>
</feature>
<reference evidence="8" key="1">
    <citation type="submission" date="2016-02" db="EMBL/GenBank/DDBJ databases">
        <authorList>
            <person name="Holder M.E."/>
            <person name="Ajami N.J."/>
            <person name="Petrosino J.F."/>
        </authorList>
    </citation>
    <scope>NUCLEOTIDE SEQUENCE [LARGE SCALE GENOMIC DNA]</scope>
    <source>
        <strain evidence="8">CCUG 36733</strain>
    </source>
</reference>
<dbReference type="RefSeq" id="WP_067942912.1">
    <property type="nucleotide sequence ID" value="NZ_CP014228.1"/>
</dbReference>
<keyword evidence="2" id="KW-1003">Cell membrane</keyword>
<keyword evidence="4 6" id="KW-1133">Transmembrane helix</keyword>
<dbReference type="OrthoDB" id="3175972at2"/>
<dbReference type="InterPro" id="IPR001123">
    <property type="entry name" value="LeuE-type"/>
</dbReference>
<evidence type="ECO:0000313" key="7">
    <source>
        <dbReference type="EMBL" id="AMD87840.1"/>
    </source>
</evidence>
<evidence type="ECO:0008006" key="9">
    <source>
        <dbReference type="Google" id="ProtNLM"/>
    </source>
</evidence>